<keyword evidence="2" id="KW-0812">Transmembrane</keyword>
<keyword evidence="5" id="KW-1185">Reference proteome</keyword>
<feature type="domain" description="CAAX prenyl protease 2/Lysostaphin resistance protein A-like" evidence="3">
    <location>
        <begin position="117"/>
        <end position="202"/>
    </location>
</feature>
<proteinExistence type="inferred from homology"/>
<feature type="transmembrane region" description="Helical" evidence="2">
    <location>
        <begin position="35"/>
        <end position="54"/>
    </location>
</feature>
<organism evidence="4 5">
    <name type="scientific">Vagococcus fluvialis bH819</name>
    <dbReference type="NCBI Taxonomy" id="1255619"/>
    <lineage>
        <taxon>Bacteria</taxon>
        <taxon>Bacillati</taxon>
        <taxon>Bacillota</taxon>
        <taxon>Bacilli</taxon>
        <taxon>Lactobacillales</taxon>
        <taxon>Enterococcaceae</taxon>
        <taxon>Vagococcus</taxon>
    </lineage>
</organism>
<dbReference type="Proteomes" id="UP000195918">
    <property type="component" value="Unassembled WGS sequence"/>
</dbReference>
<protein>
    <submittedName>
        <fullName evidence="4">CAAX amino terminal protease family protein</fullName>
    </submittedName>
</protein>
<feature type="transmembrane region" description="Helical" evidence="2">
    <location>
        <begin position="75"/>
        <end position="98"/>
    </location>
</feature>
<keyword evidence="2" id="KW-0472">Membrane</keyword>
<evidence type="ECO:0000256" key="2">
    <source>
        <dbReference type="SAM" id="Phobius"/>
    </source>
</evidence>
<dbReference type="GO" id="GO:0080120">
    <property type="term" value="P:CAAX-box protein maturation"/>
    <property type="evidence" value="ECO:0007669"/>
    <property type="project" value="UniProtKB-ARBA"/>
</dbReference>
<dbReference type="GO" id="GO:0004175">
    <property type="term" value="F:endopeptidase activity"/>
    <property type="evidence" value="ECO:0007669"/>
    <property type="project" value="UniProtKB-ARBA"/>
</dbReference>
<reference evidence="5" key="1">
    <citation type="submission" date="2017-02" db="EMBL/GenBank/DDBJ databases">
        <authorList>
            <person name="Dridi B."/>
        </authorList>
    </citation>
    <scope>NUCLEOTIDE SEQUENCE [LARGE SCALE GENOMIC DNA]</scope>
    <source>
        <strain evidence="5">bH819</strain>
    </source>
</reference>
<accession>A0A1X6WMG1</accession>
<evidence type="ECO:0000313" key="4">
    <source>
        <dbReference type="EMBL" id="SLM85460.1"/>
    </source>
</evidence>
<feature type="transmembrane region" description="Helical" evidence="2">
    <location>
        <begin position="194"/>
        <end position="211"/>
    </location>
</feature>
<evidence type="ECO:0000259" key="3">
    <source>
        <dbReference type="Pfam" id="PF02517"/>
    </source>
</evidence>
<sequence length="212" mass="23532">MNINKNTLFSVFIFLGVLNSPLLFTLLLVPKGMETNLTAVMYLLGAVALSFINLKTTKERTLSKKGVPLSKIIMIGLLGIIISWFLQTVIGMFEIIVLKQAIGSQNTQNIANMVRSSPFFILAVTIAGPIMEEFIFRFSLINFLNQKLNIWFSAIISSAIFSVMHGDGHFLLYGSLGLFFFLLYKKTGSVLTSIIAHAGMNTLVILLQLMMN</sequence>
<evidence type="ECO:0000256" key="1">
    <source>
        <dbReference type="ARBA" id="ARBA00009067"/>
    </source>
</evidence>
<dbReference type="InterPro" id="IPR003675">
    <property type="entry name" value="Rce1/LyrA-like_dom"/>
</dbReference>
<dbReference type="OrthoDB" id="2194912at2"/>
<keyword evidence="4" id="KW-0378">Hydrolase</keyword>
<evidence type="ECO:0000313" key="5">
    <source>
        <dbReference type="Proteomes" id="UP000195918"/>
    </source>
</evidence>
<comment type="similarity">
    <text evidence="1">Belongs to the UPF0177 family.</text>
</comment>
<dbReference type="AlphaFoldDB" id="A0A1X6WMG1"/>
<keyword evidence="4" id="KW-0645">Protease</keyword>
<feature type="transmembrane region" description="Helical" evidence="2">
    <location>
        <begin position="118"/>
        <end position="136"/>
    </location>
</feature>
<dbReference type="EMBL" id="FWFD01000008">
    <property type="protein sequence ID" value="SLM85460.1"/>
    <property type="molecule type" value="Genomic_DNA"/>
</dbReference>
<dbReference type="InterPro" id="IPR052710">
    <property type="entry name" value="CAAX_protease"/>
</dbReference>
<gene>
    <name evidence="4" type="ORF">FM121_05130</name>
</gene>
<name>A0A1X6WMG1_9ENTE</name>
<dbReference type="Pfam" id="PF02517">
    <property type="entry name" value="Rce1-like"/>
    <property type="match status" value="1"/>
</dbReference>
<dbReference type="PANTHER" id="PTHR36435:SF6">
    <property type="entry name" value="ABORTIVE INFECTION PROTEIN"/>
    <property type="match status" value="1"/>
</dbReference>
<dbReference type="GO" id="GO:0006508">
    <property type="term" value="P:proteolysis"/>
    <property type="evidence" value="ECO:0007669"/>
    <property type="project" value="UniProtKB-KW"/>
</dbReference>
<keyword evidence="2" id="KW-1133">Transmembrane helix</keyword>
<feature type="transmembrane region" description="Helical" evidence="2">
    <location>
        <begin position="148"/>
        <end position="164"/>
    </location>
</feature>
<feature type="transmembrane region" description="Helical" evidence="2">
    <location>
        <begin position="170"/>
        <end position="187"/>
    </location>
</feature>
<dbReference type="PANTHER" id="PTHR36435">
    <property type="entry name" value="SLR1288 PROTEIN"/>
    <property type="match status" value="1"/>
</dbReference>
<dbReference type="RefSeq" id="WP_086951092.1">
    <property type="nucleotide sequence ID" value="NZ_FWFD01000008.1"/>
</dbReference>
<feature type="transmembrane region" description="Helical" evidence="2">
    <location>
        <begin position="7"/>
        <end position="29"/>
    </location>
</feature>